<dbReference type="Gene3D" id="3.30.460.20">
    <property type="entry name" value="CorA soluble domain-like"/>
    <property type="match status" value="1"/>
</dbReference>
<keyword evidence="5 6" id="KW-0472">Membrane</keyword>
<comment type="similarity">
    <text evidence="2">Belongs to the CorA metal ion transporter (MIT) (TC 1.A.35) family.</text>
</comment>
<dbReference type="Pfam" id="PF01544">
    <property type="entry name" value="CorA"/>
    <property type="match status" value="1"/>
</dbReference>
<dbReference type="InterPro" id="IPR002523">
    <property type="entry name" value="MgTranspt_CorA/ZnTranspt_ZntB"/>
</dbReference>
<keyword evidence="3 6" id="KW-0812">Transmembrane</keyword>
<dbReference type="InterPro" id="IPR047199">
    <property type="entry name" value="CorA-like"/>
</dbReference>
<protein>
    <recommendedName>
        <fullName evidence="9">Magnesium transport protein CorA</fullName>
    </recommendedName>
</protein>
<evidence type="ECO:0000256" key="2">
    <source>
        <dbReference type="ARBA" id="ARBA00009765"/>
    </source>
</evidence>
<reference evidence="7 8" key="1">
    <citation type="journal article" date="2016" name="Nat. Commun.">
        <title>Thousands of microbial genomes shed light on interconnected biogeochemical processes in an aquifer system.</title>
        <authorList>
            <person name="Anantharaman K."/>
            <person name="Brown C.T."/>
            <person name="Hug L.A."/>
            <person name="Sharon I."/>
            <person name="Castelle C.J."/>
            <person name="Probst A.J."/>
            <person name="Thomas B.C."/>
            <person name="Singh A."/>
            <person name="Wilkins M.J."/>
            <person name="Karaoz U."/>
            <person name="Brodie E.L."/>
            <person name="Williams K.H."/>
            <person name="Hubbard S.S."/>
            <person name="Banfield J.F."/>
        </authorList>
    </citation>
    <scope>NUCLEOTIDE SEQUENCE [LARGE SCALE GENOMIC DNA]</scope>
</reference>
<dbReference type="InterPro" id="IPR045861">
    <property type="entry name" value="CorA_cytoplasmic_dom"/>
</dbReference>
<accession>A0A1F7GUZ6</accession>
<comment type="subcellular location">
    <subcellularLocation>
        <location evidence="1">Membrane</location>
        <topology evidence="1">Multi-pass membrane protein</topology>
    </subcellularLocation>
</comment>
<dbReference type="SUPFAM" id="SSF144083">
    <property type="entry name" value="Magnesium transport protein CorA, transmembrane region"/>
    <property type="match status" value="1"/>
</dbReference>
<dbReference type="InterPro" id="IPR045863">
    <property type="entry name" value="CorA_TM1_TM2"/>
</dbReference>
<dbReference type="EMBL" id="MFZM01000030">
    <property type="protein sequence ID" value="OGK22937.1"/>
    <property type="molecule type" value="Genomic_DNA"/>
</dbReference>
<name>A0A1F7GUZ6_9BACT</name>
<evidence type="ECO:0008006" key="9">
    <source>
        <dbReference type="Google" id="ProtNLM"/>
    </source>
</evidence>
<evidence type="ECO:0000313" key="7">
    <source>
        <dbReference type="EMBL" id="OGK22937.1"/>
    </source>
</evidence>
<gene>
    <name evidence="7" type="ORF">A3C24_03705</name>
</gene>
<dbReference type="GO" id="GO:0016020">
    <property type="term" value="C:membrane"/>
    <property type="evidence" value="ECO:0007669"/>
    <property type="project" value="UniProtKB-SubCell"/>
</dbReference>
<evidence type="ECO:0000256" key="3">
    <source>
        <dbReference type="ARBA" id="ARBA00022692"/>
    </source>
</evidence>
<dbReference type="CDD" id="cd12827">
    <property type="entry name" value="EcCorA_ZntB-like_u2"/>
    <property type="match status" value="1"/>
</dbReference>
<proteinExistence type="inferred from homology"/>
<evidence type="ECO:0000256" key="1">
    <source>
        <dbReference type="ARBA" id="ARBA00004141"/>
    </source>
</evidence>
<dbReference type="SUPFAM" id="SSF143865">
    <property type="entry name" value="CorA soluble domain-like"/>
    <property type="match status" value="1"/>
</dbReference>
<evidence type="ECO:0000256" key="6">
    <source>
        <dbReference type="SAM" id="Phobius"/>
    </source>
</evidence>
<feature type="transmembrane region" description="Helical" evidence="6">
    <location>
        <begin position="279"/>
        <end position="300"/>
    </location>
</feature>
<dbReference type="Proteomes" id="UP000177159">
    <property type="component" value="Unassembled WGS sequence"/>
</dbReference>
<organism evidence="7 8">
    <name type="scientific">Candidatus Roizmanbacteria bacterium RIFCSPHIGHO2_02_FULL_37_24</name>
    <dbReference type="NCBI Taxonomy" id="1802037"/>
    <lineage>
        <taxon>Bacteria</taxon>
        <taxon>Candidatus Roizmaniibacteriota</taxon>
    </lineage>
</organism>
<evidence type="ECO:0000313" key="8">
    <source>
        <dbReference type="Proteomes" id="UP000177159"/>
    </source>
</evidence>
<dbReference type="PANTHER" id="PTHR47891:SF2">
    <property type="entry name" value="MAGNESIUM AND COBALT TRANSPORTER"/>
    <property type="match status" value="1"/>
</dbReference>
<dbReference type="GO" id="GO:0046873">
    <property type="term" value="F:metal ion transmembrane transporter activity"/>
    <property type="evidence" value="ECO:0007669"/>
    <property type="project" value="InterPro"/>
</dbReference>
<comment type="caution">
    <text evidence="7">The sequence shown here is derived from an EMBL/GenBank/DDBJ whole genome shotgun (WGS) entry which is preliminary data.</text>
</comment>
<sequence>MITYYYRNIKDDALQQLENFKVGSWVHVVNPEQSELTFLEKELDLDKGLLKDALDMYEVPRIEIEHGDVYIYTRYPFDDNDEVKTIPILFCIADKFIATISPSSPEFIQTLVQSKELFTTQKIKLLLQLVQQLNKIYNTYLNRISRDIRAKEIKLEKIKNEDIVQFVTYEGIVNDFRPVLVRTNSILDALLKSKHVTLYEKDKDLVEDIMLSNKQLIELSDDSIRTIVNIREAYSTIMTNNLNRVIKLLTSVTVILTVPTMIASIYGMNVNIPFADKPWAFFAILLFMIVVTGFLLFAFIREDFL</sequence>
<dbReference type="Gene3D" id="1.20.58.340">
    <property type="entry name" value="Magnesium transport protein CorA, transmembrane region"/>
    <property type="match status" value="1"/>
</dbReference>
<feature type="transmembrane region" description="Helical" evidence="6">
    <location>
        <begin position="248"/>
        <end position="267"/>
    </location>
</feature>
<keyword evidence="4 6" id="KW-1133">Transmembrane helix</keyword>
<evidence type="ECO:0000256" key="5">
    <source>
        <dbReference type="ARBA" id="ARBA00023136"/>
    </source>
</evidence>
<dbReference type="AlphaFoldDB" id="A0A1F7GUZ6"/>
<evidence type="ECO:0000256" key="4">
    <source>
        <dbReference type="ARBA" id="ARBA00022989"/>
    </source>
</evidence>
<dbReference type="PANTHER" id="PTHR47891">
    <property type="entry name" value="TRANSPORTER-RELATED"/>
    <property type="match status" value="1"/>
</dbReference>